<reference evidence="1" key="2">
    <citation type="submission" date="2008-07" db="EMBL/GenBank/DDBJ databases">
        <authorList>
            <person name="Genoscope - CEA"/>
        </authorList>
    </citation>
    <scope>NUCLEOTIDE SEQUENCE</scope>
    <source>
        <strain evidence="1">S mat+</strain>
    </source>
</reference>
<evidence type="ECO:0000313" key="1">
    <source>
        <dbReference type="EMBL" id="CAP66940.1"/>
    </source>
</evidence>
<dbReference type="RefSeq" id="XP_001906274.1">
    <property type="nucleotide sequence ID" value="XM_001906239.1"/>
</dbReference>
<protein>
    <submittedName>
        <fullName evidence="1">Podospora anserina S mat+ genomic DNA chromosome 4, supercontig 4</fullName>
    </submittedName>
</protein>
<reference evidence="3" key="3">
    <citation type="journal article" date="2014" name="Genetics">
        <title>Maintaining two mating types: Structure of the mating type locus and its role in heterokaryosis in Podospora anserina.</title>
        <authorList>
            <person name="Grognet P."/>
            <person name="Bidard F."/>
            <person name="Kuchly C."/>
            <person name="Tong L.C.H."/>
            <person name="Coppin E."/>
            <person name="Benkhali J.A."/>
            <person name="Couloux A."/>
            <person name="Wincker P."/>
            <person name="Debuchy R."/>
            <person name="Silar P."/>
        </authorList>
    </citation>
    <scope>GENOME REANNOTATION</scope>
    <source>
        <strain evidence="3">S / ATCC MYA-4624 / DSM 980 / FGSC 10383</strain>
    </source>
</reference>
<sequence>MSDANRQRSMRWNAEPLWRRLGMRRPSRRNGWRTSTGIWRRERCRRKGERWMRERGRWMRRGSWPCLKRLDSGGRLKRRLKCSH</sequence>
<accession>B2AQ01</accession>
<name>B2AQ01_PODAN</name>
<reference evidence="2" key="4">
    <citation type="submission" date="2015-04" db="EMBL/GenBank/DDBJ databases">
        <title>Maintaining two mating types: Structure of the mating type locus and its role in heterokaryosis in Podospora anserina.</title>
        <authorList>
            <person name="Grognet P."/>
            <person name="Bidard F."/>
            <person name="Kuchly C."/>
            <person name="Chan Ho Tong L."/>
            <person name="Coppin E."/>
            <person name="Ait Benkhali J."/>
            <person name="Couloux A."/>
            <person name="Wincker P."/>
            <person name="Debuchy R."/>
            <person name="Silar P."/>
        </authorList>
    </citation>
    <scope>NUCLEOTIDE SEQUENCE</scope>
</reference>
<proteinExistence type="predicted"/>
<dbReference type="Proteomes" id="UP000001197">
    <property type="component" value="Chromosome 4"/>
</dbReference>
<dbReference type="EMBL" id="FO904939">
    <property type="protein sequence ID" value="CDP28682.1"/>
    <property type="molecule type" value="Genomic_DNA"/>
</dbReference>
<keyword evidence="3" id="KW-1185">Reference proteome</keyword>
<organism evidence="1">
    <name type="scientific">Podospora anserina (strain S / ATCC MYA-4624 / DSM 980 / FGSC 10383)</name>
    <name type="common">Pleurage anserina</name>
    <dbReference type="NCBI Taxonomy" id="515849"/>
    <lineage>
        <taxon>Eukaryota</taxon>
        <taxon>Fungi</taxon>
        <taxon>Dikarya</taxon>
        <taxon>Ascomycota</taxon>
        <taxon>Pezizomycotina</taxon>
        <taxon>Sordariomycetes</taxon>
        <taxon>Sordariomycetidae</taxon>
        <taxon>Sordariales</taxon>
        <taxon>Podosporaceae</taxon>
        <taxon>Podospora</taxon>
        <taxon>Podospora anserina</taxon>
    </lineage>
</organism>
<dbReference type="EMBL" id="CU633895">
    <property type="protein sequence ID" value="CAP66940.1"/>
    <property type="molecule type" value="Genomic_DNA"/>
</dbReference>
<gene>
    <name evidence="1" type="ORF">PODANS_4_5750</name>
</gene>
<dbReference type="KEGG" id="pan:PODANSg3302"/>
<evidence type="ECO:0000313" key="2">
    <source>
        <dbReference type="EMBL" id="CDP28682.1"/>
    </source>
</evidence>
<dbReference type="VEuPathDB" id="FungiDB:PODANS_4_5750"/>
<dbReference type="HOGENOM" id="CLU_2528388_0_0_1"/>
<dbReference type="GeneID" id="6190658"/>
<evidence type="ECO:0000313" key="3">
    <source>
        <dbReference type="Proteomes" id="UP000001197"/>
    </source>
</evidence>
<reference evidence="1 3" key="1">
    <citation type="journal article" date="2008" name="Genome Biol.">
        <title>The genome sequence of the model ascomycete fungus Podospora anserina.</title>
        <authorList>
            <person name="Espagne E."/>
            <person name="Lespinet O."/>
            <person name="Malagnac F."/>
            <person name="Da Silva C."/>
            <person name="Jaillon O."/>
            <person name="Porcel B.M."/>
            <person name="Couloux A."/>
            <person name="Aury J.-M."/>
            <person name="Segurens B."/>
            <person name="Poulain J."/>
            <person name="Anthouard V."/>
            <person name="Grossetete S."/>
            <person name="Khalili H."/>
            <person name="Coppin E."/>
            <person name="Dequard-Chablat M."/>
            <person name="Picard M."/>
            <person name="Contamine V."/>
            <person name="Arnaise S."/>
            <person name="Bourdais A."/>
            <person name="Berteaux-Lecellier V."/>
            <person name="Gautheret D."/>
            <person name="de Vries R.P."/>
            <person name="Battaglia E."/>
            <person name="Coutinho P.M."/>
            <person name="Danchin E.G.J."/>
            <person name="Henrissat B."/>
            <person name="El Khoury R."/>
            <person name="Sainsard-Chanet A."/>
            <person name="Boivin A."/>
            <person name="Pinan-Lucarre B."/>
            <person name="Sellem C.H."/>
            <person name="Debuchy R."/>
            <person name="Wincker P."/>
            <person name="Weissenbach J."/>
            <person name="Silar P."/>
        </authorList>
    </citation>
    <scope>NUCLEOTIDE SEQUENCE [LARGE SCALE GENOMIC DNA]</scope>
    <source>
        <strain evidence="3">S / ATCC MYA-4624 / DSM 980 / FGSC 10383</strain>
        <strain evidence="1">S mat+</strain>
    </source>
</reference>
<dbReference type="AlphaFoldDB" id="B2AQ01"/>